<feature type="signal peptide" evidence="1">
    <location>
        <begin position="1"/>
        <end position="35"/>
    </location>
</feature>
<proteinExistence type="predicted"/>
<dbReference type="EMBL" id="JAHUTI010033963">
    <property type="protein sequence ID" value="MED6243478.1"/>
    <property type="molecule type" value="Genomic_DNA"/>
</dbReference>
<keyword evidence="3" id="KW-1185">Reference proteome</keyword>
<organism evidence="2 3">
    <name type="scientific">Ataeniobius toweri</name>
    <dbReference type="NCBI Taxonomy" id="208326"/>
    <lineage>
        <taxon>Eukaryota</taxon>
        <taxon>Metazoa</taxon>
        <taxon>Chordata</taxon>
        <taxon>Craniata</taxon>
        <taxon>Vertebrata</taxon>
        <taxon>Euteleostomi</taxon>
        <taxon>Actinopterygii</taxon>
        <taxon>Neopterygii</taxon>
        <taxon>Teleostei</taxon>
        <taxon>Neoteleostei</taxon>
        <taxon>Acanthomorphata</taxon>
        <taxon>Ovalentaria</taxon>
        <taxon>Atherinomorphae</taxon>
        <taxon>Cyprinodontiformes</taxon>
        <taxon>Goodeidae</taxon>
        <taxon>Ataeniobius</taxon>
    </lineage>
</organism>
<evidence type="ECO:0000313" key="3">
    <source>
        <dbReference type="Proteomes" id="UP001345963"/>
    </source>
</evidence>
<protein>
    <submittedName>
        <fullName evidence="2">Uncharacterized protein</fullName>
    </submittedName>
</protein>
<sequence length="67" mass="7664">MKKKEDFCKKKLRRLLPCCSLLDLLRVSLVTWLSALPCSSSNKGQLQESSHQAFILQWQHTPPPSVL</sequence>
<evidence type="ECO:0000256" key="1">
    <source>
        <dbReference type="SAM" id="SignalP"/>
    </source>
</evidence>
<evidence type="ECO:0000313" key="2">
    <source>
        <dbReference type="EMBL" id="MED6243478.1"/>
    </source>
</evidence>
<feature type="chain" id="PRO_5045451906" evidence="1">
    <location>
        <begin position="36"/>
        <end position="67"/>
    </location>
</feature>
<dbReference type="Proteomes" id="UP001345963">
    <property type="component" value="Unassembled WGS sequence"/>
</dbReference>
<reference evidence="2 3" key="1">
    <citation type="submission" date="2021-07" db="EMBL/GenBank/DDBJ databases">
        <authorList>
            <person name="Palmer J.M."/>
        </authorList>
    </citation>
    <scope>NUCLEOTIDE SEQUENCE [LARGE SCALE GENOMIC DNA]</scope>
    <source>
        <strain evidence="2 3">AT_MEX2019</strain>
        <tissue evidence="2">Muscle</tissue>
    </source>
</reference>
<keyword evidence="1" id="KW-0732">Signal</keyword>
<accession>A0ABU7B198</accession>
<comment type="caution">
    <text evidence="2">The sequence shown here is derived from an EMBL/GenBank/DDBJ whole genome shotgun (WGS) entry which is preliminary data.</text>
</comment>
<gene>
    <name evidence="2" type="ORF">ATANTOWER_020910</name>
</gene>
<name>A0ABU7B198_9TELE</name>